<dbReference type="Pfam" id="PF00583">
    <property type="entry name" value="Acetyltransf_1"/>
    <property type="match status" value="1"/>
</dbReference>
<keyword evidence="2 4" id="KW-0012">Acyltransferase</keyword>
<dbReference type="EMBL" id="JAHDTB010000005">
    <property type="protein sequence ID" value="MBW8287530.1"/>
    <property type="molecule type" value="Genomic_DNA"/>
</dbReference>
<dbReference type="EC" id="2.3.1.-" evidence="4"/>
<evidence type="ECO:0000313" key="5">
    <source>
        <dbReference type="Proteomes" id="UP000711178"/>
    </source>
</evidence>
<organism evidence="4 5">
    <name type="scientific">Chromobacterium subtsugae</name>
    <dbReference type="NCBI Taxonomy" id="251747"/>
    <lineage>
        <taxon>Bacteria</taxon>
        <taxon>Pseudomonadati</taxon>
        <taxon>Pseudomonadota</taxon>
        <taxon>Betaproteobacteria</taxon>
        <taxon>Neisseriales</taxon>
        <taxon>Chromobacteriaceae</taxon>
        <taxon>Chromobacterium</taxon>
    </lineage>
</organism>
<comment type="caution">
    <text evidence="4">The sequence shown here is derived from an EMBL/GenBank/DDBJ whole genome shotgun (WGS) entry which is preliminary data.</text>
</comment>
<accession>A0ABS7FDJ1</accession>
<reference evidence="4 5" key="1">
    <citation type="submission" date="2021-05" db="EMBL/GenBank/DDBJ databases">
        <title>Draft Whole Genome Sequencing Of Biosensor Chromobacterium violaceum Strain CV026 Reveals A Regulatory RNA In Chromobacterium violaceum Phenotype Regulatory Network.</title>
        <authorList>
            <person name="Hong K.W."/>
            <person name="Chan K.G."/>
            <person name="Chang C.-Y."/>
        </authorList>
    </citation>
    <scope>NUCLEOTIDE SEQUENCE [LARGE SCALE GENOMIC DNA]</scope>
    <source>
        <strain evidence="4 5">ATCC 31532</strain>
    </source>
</reference>
<sequence>MTGMTAASPKATIRLARAADAGELARLYRQLVDDPAIRVLPERLQALADGERAQVLVCEGEGRLAASAWLGFCEDVMYGGQPFAVLENIVVDRDWRGRGLGRALLDEARRRCLARGCSKIMLLSSAQRADAHRFFLQAGFRGDAKRGFVMYRRDMAAAQT</sequence>
<dbReference type="RefSeq" id="WP_197465984.1">
    <property type="nucleotide sequence ID" value="NZ_CP142381.1"/>
</dbReference>
<dbReference type="Proteomes" id="UP000711178">
    <property type="component" value="Unassembled WGS sequence"/>
</dbReference>
<dbReference type="InterPro" id="IPR016181">
    <property type="entry name" value="Acyl_CoA_acyltransferase"/>
</dbReference>
<name>A0ABS7FDJ1_9NEIS</name>
<dbReference type="GO" id="GO:0016746">
    <property type="term" value="F:acyltransferase activity"/>
    <property type="evidence" value="ECO:0007669"/>
    <property type="project" value="UniProtKB-KW"/>
</dbReference>
<gene>
    <name evidence="4" type="ORF">KIF53_07805</name>
</gene>
<dbReference type="PROSITE" id="PS51186">
    <property type="entry name" value="GNAT"/>
    <property type="match status" value="1"/>
</dbReference>
<evidence type="ECO:0000256" key="1">
    <source>
        <dbReference type="ARBA" id="ARBA00022679"/>
    </source>
</evidence>
<evidence type="ECO:0000313" key="4">
    <source>
        <dbReference type="EMBL" id="MBW8287530.1"/>
    </source>
</evidence>
<dbReference type="SUPFAM" id="SSF55729">
    <property type="entry name" value="Acyl-CoA N-acyltransferases (Nat)"/>
    <property type="match status" value="1"/>
</dbReference>
<proteinExistence type="predicted"/>
<dbReference type="CDD" id="cd04301">
    <property type="entry name" value="NAT_SF"/>
    <property type="match status" value="1"/>
</dbReference>
<feature type="domain" description="N-acetyltransferase" evidence="3">
    <location>
        <begin position="11"/>
        <end position="160"/>
    </location>
</feature>
<dbReference type="PANTHER" id="PTHR43877">
    <property type="entry name" value="AMINOALKYLPHOSPHONATE N-ACETYLTRANSFERASE-RELATED-RELATED"/>
    <property type="match status" value="1"/>
</dbReference>
<dbReference type="PANTHER" id="PTHR43877:SF1">
    <property type="entry name" value="ACETYLTRANSFERASE"/>
    <property type="match status" value="1"/>
</dbReference>
<dbReference type="Gene3D" id="3.40.630.30">
    <property type="match status" value="1"/>
</dbReference>
<dbReference type="InterPro" id="IPR000182">
    <property type="entry name" value="GNAT_dom"/>
</dbReference>
<dbReference type="GeneID" id="89685405"/>
<keyword evidence="1 4" id="KW-0808">Transferase</keyword>
<keyword evidence="5" id="KW-1185">Reference proteome</keyword>
<evidence type="ECO:0000259" key="3">
    <source>
        <dbReference type="PROSITE" id="PS51186"/>
    </source>
</evidence>
<evidence type="ECO:0000256" key="2">
    <source>
        <dbReference type="ARBA" id="ARBA00023315"/>
    </source>
</evidence>
<dbReference type="InterPro" id="IPR050832">
    <property type="entry name" value="Bact_Acetyltransf"/>
</dbReference>
<protein>
    <submittedName>
        <fullName evidence="4">GNAT family N-acetyltransferase</fullName>
        <ecNumber evidence="4">2.3.1.-</ecNumber>
    </submittedName>
</protein>